<dbReference type="CDD" id="cd17932">
    <property type="entry name" value="DEXQc_UvrD"/>
    <property type="match status" value="1"/>
</dbReference>
<organism evidence="18 19">
    <name type="scientific">Candidatus Magasanikbacteria bacterium CG10_big_fil_rev_8_21_14_0_10_36_32</name>
    <dbReference type="NCBI Taxonomy" id="1974646"/>
    <lineage>
        <taxon>Bacteria</taxon>
        <taxon>Candidatus Magasanikiibacteriota</taxon>
    </lineage>
</organism>
<evidence type="ECO:0000256" key="13">
    <source>
        <dbReference type="ARBA" id="ARBA00034808"/>
    </source>
</evidence>
<evidence type="ECO:0000256" key="2">
    <source>
        <dbReference type="ARBA" id="ARBA00022722"/>
    </source>
</evidence>
<dbReference type="GO" id="GO:0004527">
    <property type="term" value="F:exonuclease activity"/>
    <property type="evidence" value="ECO:0007669"/>
    <property type="project" value="UniProtKB-KW"/>
</dbReference>
<comment type="catalytic activity">
    <reaction evidence="12">
        <text>Couples ATP hydrolysis with the unwinding of duplex DNA by translocating in the 3'-5' direction.</text>
        <dbReference type="EC" id="5.6.2.4"/>
    </reaction>
</comment>
<dbReference type="PANTHER" id="PTHR11070">
    <property type="entry name" value="UVRD / RECB / PCRA DNA HELICASE FAMILY MEMBER"/>
    <property type="match status" value="1"/>
</dbReference>
<keyword evidence="4" id="KW-0227">DNA damage</keyword>
<evidence type="ECO:0000256" key="14">
    <source>
        <dbReference type="ARBA" id="ARBA00048988"/>
    </source>
</evidence>
<keyword evidence="6 15" id="KW-0347">Helicase</keyword>
<evidence type="ECO:0000256" key="12">
    <source>
        <dbReference type="ARBA" id="ARBA00034617"/>
    </source>
</evidence>
<dbReference type="InterPro" id="IPR013986">
    <property type="entry name" value="DExx_box_DNA_helicase_dom_sf"/>
</dbReference>
<dbReference type="EMBL" id="PFBV01000001">
    <property type="protein sequence ID" value="PIT88803.1"/>
    <property type="molecule type" value="Genomic_DNA"/>
</dbReference>
<dbReference type="Pfam" id="PF00580">
    <property type="entry name" value="UvrD-helicase"/>
    <property type="match status" value="1"/>
</dbReference>
<dbReference type="GO" id="GO:0033202">
    <property type="term" value="C:DNA helicase complex"/>
    <property type="evidence" value="ECO:0007669"/>
    <property type="project" value="TreeGrafter"/>
</dbReference>
<dbReference type="Gene3D" id="1.10.10.160">
    <property type="match status" value="1"/>
</dbReference>
<dbReference type="Pfam" id="PF13361">
    <property type="entry name" value="UvrD_C"/>
    <property type="match status" value="1"/>
</dbReference>
<dbReference type="PROSITE" id="PS51217">
    <property type="entry name" value="UVRD_HELICASE_CTER"/>
    <property type="match status" value="1"/>
</dbReference>
<dbReference type="InterPro" id="IPR038726">
    <property type="entry name" value="PDDEXK_AddAB-type"/>
</dbReference>
<keyword evidence="10" id="KW-0234">DNA repair</keyword>
<evidence type="ECO:0000256" key="4">
    <source>
        <dbReference type="ARBA" id="ARBA00022763"/>
    </source>
</evidence>
<keyword evidence="2" id="KW-0540">Nuclease</keyword>
<evidence type="ECO:0000256" key="10">
    <source>
        <dbReference type="ARBA" id="ARBA00023204"/>
    </source>
</evidence>
<dbReference type="Gene3D" id="3.90.320.10">
    <property type="match status" value="1"/>
</dbReference>
<dbReference type="InterPro" id="IPR014016">
    <property type="entry name" value="UvrD-like_ATP-bd"/>
</dbReference>
<keyword evidence="5 15" id="KW-0378">Hydrolase</keyword>
<dbReference type="GO" id="GO:0005524">
    <property type="term" value="F:ATP binding"/>
    <property type="evidence" value="ECO:0007669"/>
    <property type="project" value="UniProtKB-UniRule"/>
</dbReference>
<dbReference type="InterPro" id="IPR027417">
    <property type="entry name" value="P-loop_NTPase"/>
</dbReference>
<dbReference type="SUPFAM" id="SSF52540">
    <property type="entry name" value="P-loop containing nucleoside triphosphate hydrolases"/>
    <property type="match status" value="1"/>
</dbReference>
<evidence type="ECO:0000256" key="11">
    <source>
        <dbReference type="ARBA" id="ARBA00023235"/>
    </source>
</evidence>
<dbReference type="InterPro" id="IPR014017">
    <property type="entry name" value="DNA_helicase_UvrD-like_C"/>
</dbReference>
<dbReference type="SUPFAM" id="SSF52980">
    <property type="entry name" value="Restriction endonuclease-like"/>
    <property type="match status" value="1"/>
</dbReference>
<keyword evidence="7" id="KW-0269">Exonuclease</keyword>
<keyword evidence="11" id="KW-0413">Isomerase</keyword>
<dbReference type="Pfam" id="PF12705">
    <property type="entry name" value="PDDEXK_1"/>
    <property type="match status" value="1"/>
</dbReference>
<evidence type="ECO:0000256" key="6">
    <source>
        <dbReference type="ARBA" id="ARBA00022806"/>
    </source>
</evidence>
<comment type="caution">
    <text evidence="18">The sequence shown here is derived from an EMBL/GenBank/DDBJ whole genome shotgun (WGS) entry which is preliminary data.</text>
</comment>
<keyword evidence="3 15" id="KW-0547">Nucleotide-binding</keyword>
<keyword evidence="8 15" id="KW-0067">ATP-binding</keyword>
<comment type="similarity">
    <text evidence="1">Belongs to the helicase family. UvrD subfamily.</text>
</comment>
<evidence type="ECO:0000313" key="18">
    <source>
        <dbReference type="EMBL" id="PIT88803.1"/>
    </source>
</evidence>
<accession>A0A2M6W7Q3</accession>
<keyword evidence="9" id="KW-0238">DNA-binding</keyword>
<protein>
    <recommendedName>
        <fullName evidence="13">DNA 3'-5' helicase</fullName>
        <ecNumber evidence="13">5.6.2.4</ecNumber>
    </recommendedName>
</protein>
<dbReference type="PROSITE" id="PS51198">
    <property type="entry name" value="UVRD_HELICASE_ATP_BIND"/>
    <property type="match status" value="1"/>
</dbReference>
<evidence type="ECO:0000256" key="5">
    <source>
        <dbReference type="ARBA" id="ARBA00022801"/>
    </source>
</evidence>
<dbReference type="AlphaFoldDB" id="A0A2M6W7Q3"/>
<feature type="domain" description="UvrD-like helicase ATP-binding" evidence="16">
    <location>
        <begin position="4"/>
        <end position="302"/>
    </location>
</feature>
<dbReference type="GO" id="GO:0005829">
    <property type="term" value="C:cytosol"/>
    <property type="evidence" value="ECO:0007669"/>
    <property type="project" value="TreeGrafter"/>
</dbReference>
<dbReference type="PANTHER" id="PTHR11070:SF48">
    <property type="entry name" value="ATP-DEPENDENT HELICASE_NUCLEASE SUBUNIT A"/>
    <property type="match status" value="1"/>
</dbReference>
<dbReference type="GO" id="GO:0003677">
    <property type="term" value="F:DNA binding"/>
    <property type="evidence" value="ECO:0007669"/>
    <property type="project" value="UniProtKB-KW"/>
</dbReference>
<dbReference type="Proteomes" id="UP000231426">
    <property type="component" value="Unassembled WGS sequence"/>
</dbReference>
<evidence type="ECO:0000256" key="7">
    <source>
        <dbReference type="ARBA" id="ARBA00022839"/>
    </source>
</evidence>
<dbReference type="Gene3D" id="3.40.50.300">
    <property type="entry name" value="P-loop containing nucleotide triphosphate hydrolases"/>
    <property type="match status" value="2"/>
</dbReference>
<evidence type="ECO:0000256" key="3">
    <source>
        <dbReference type="ARBA" id="ARBA00022741"/>
    </source>
</evidence>
<evidence type="ECO:0000256" key="1">
    <source>
        <dbReference type="ARBA" id="ARBA00009922"/>
    </source>
</evidence>
<feature type="binding site" evidence="15">
    <location>
        <begin position="25"/>
        <end position="32"/>
    </location>
    <ligand>
        <name>ATP</name>
        <dbReference type="ChEBI" id="CHEBI:30616"/>
    </ligand>
</feature>
<sequence length="980" mass="113402">MTKRILNAAQKQAVEYVSGPLIIVAGAGTGKTTVVTQKIKYLLDKKLAKPEEILALTFNEKAAAEMQNRLDEDLDIGYADLQISTFHAFCQKLLEWHGLDIGLSTNFKIITPTDAWLLIHNNLDKFNLDYYRPMGNPTKHIHELIKHFSKCKDEMISPENYLEYAENLKLDKDQVNIDEKNRLSEIADAYHIYNQLLLENNALDFGDLIFYSNLLLEKRPQILKLLQNRFKFILVDEFQDVNWAQYSLIRQLSAAGAQLSVVGDDDQSIYAFRGASVSNILRFKDDFFDAKEIILTENYRSGQNILDTSYKLIKNNDPDRLETKLKINKRLISKFKDLKSEVIHIHSATADEEAESVTKEIIKIKKTDKKSVWDDFAILVRANSHAELFINALENHGIPYEFLAAAGLYCQPIVVDCINFFKILDNYHESKSVYRLIRMPVFNFKESDIQKLTYFAKQKSLPLFEVLKRAAEIEVSQEGVVNCDKLVNLINDGAKQAQNEKPTAVLYSFLDKSGYLKFLTQGEDHGERKIIRQIYQLKQFFEYIAKYESITPSARIFEFLEHFNNIIESGELGIMKQPSDNPDSVNIMTVHTAKGLEFKYVFMVNLVEERFPTRSRGNGIEVPEKLIKEQLPEGDSHYQEERRLFYVAMTRAKEKLYLTGADDYGGLRNKKISRFLNEIDFSAAIAKTEKKSKKILKNSIGEKIEDNKGQFVYELPKAFSFSQIKAYDTCPYQYKLSNIIKLPTEGSPSFSFGQSMHLVFQKFYIRIRELNSVQQDSLFGEPSKTNINLSNVKVPSLDELLKIYEENWIGDWYKNKKQREDYFSKGKEILREFYKTHENKWTVPIALESWFKIKIGPYLLHGRIDRVDKMSDGRLEIIDYKTGKSKETVTGEDKNQLLIYQIALKQLPEFSELGESGQLTYYYLNDNTKISFLGNDKEIAKLTEKITAIIDRIQSLNFKPTPEKHTCDYCDFKNICEYRA</sequence>
<dbReference type="Gene3D" id="1.10.486.10">
    <property type="entry name" value="PCRA, domain 4"/>
    <property type="match status" value="1"/>
</dbReference>
<dbReference type="InterPro" id="IPR011335">
    <property type="entry name" value="Restrct_endonuc-II-like"/>
</dbReference>
<dbReference type="InterPro" id="IPR000212">
    <property type="entry name" value="DNA_helicase_UvrD/REP"/>
</dbReference>
<proteinExistence type="inferred from homology"/>
<evidence type="ECO:0000256" key="15">
    <source>
        <dbReference type="PROSITE-ProRule" id="PRU00560"/>
    </source>
</evidence>
<dbReference type="GO" id="GO:0043138">
    <property type="term" value="F:3'-5' DNA helicase activity"/>
    <property type="evidence" value="ECO:0007669"/>
    <property type="project" value="UniProtKB-EC"/>
</dbReference>
<evidence type="ECO:0000313" key="19">
    <source>
        <dbReference type="Proteomes" id="UP000231426"/>
    </source>
</evidence>
<evidence type="ECO:0000256" key="8">
    <source>
        <dbReference type="ARBA" id="ARBA00022840"/>
    </source>
</evidence>
<evidence type="ECO:0000256" key="9">
    <source>
        <dbReference type="ARBA" id="ARBA00023125"/>
    </source>
</evidence>
<dbReference type="EC" id="5.6.2.4" evidence="13"/>
<dbReference type="GO" id="GO:0000725">
    <property type="term" value="P:recombinational repair"/>
    <property type="evidence" value="ECO:0007669"/>
    <property type="project" value="TreeGrafter"/>
</dbReference>
<gene>
    <name evidence="18" type="ORF">COU29_00265</name>
</gene>
<feature type="domain" description="UvrD-like helicase C-terminal" evidence="17">
    <location>
        <begin position="303"/>
        <end position="595"/>
    </location>
</feature>
<reference evidence="19" key="1">
    <citation type="submission" date="2017-09" db="EMBL/GenBank/DDBJ databases">
        <title>Depth-based differentiation of microbial function through sediment-hosted aquifers and enrichment of novel symbionts in the deep terrestrial subsurface.</title>
        <authorList>
            <person name="Probst A.J."/>
            <person name="Ladd B."/>
            <person name="Jarett J.K."/>
            <person name="Geller-Mcgrath D.E."/>
            <person name="Sieber C.M.K."/>
            <person name="Emerson J.B."/>
            <person name="Anantharaman K."/>
            <person name="Thomas B.C."/>
            <person name="Malmstrom R."/>
            <person name="Stieglmeier M."/>
            <person name="Klingl A."/>
            <person name="Woyke T."/>
            <person name="Ryan C.M."/>
            <person name="Banfield J.F."/>
        </authorList>
    </citation>
    <scope>NUCLEOTIDE SEQUENCE [LARGE SCALE GENOMIC DNA]</scope>
</reference>
<evidence type="ECO:0000259" key="17">
    <source>
        <dbReference type="PROSITE" id="PS51217"/>
    </source>
</evidence>
<comment type="catalytic activity">
    <reaction evidence="14">
        <text>ATP + H2O = ADP + phosphate + H(+)</text>
        <dbReference type="Rhea" id="RHEA:13065"/>
        <dbReference type="ChEBI" id="CHEBI:15377"/>
        <dbReference type="ChEBI" id="CHEBI:15378"/>
        <dbReference type="ChEBI" id="CHEBI:30616"/>
        <dbReference type="ChEBI" id="CHEBI:43474"/>
        <dbReference type="ChEBI" id="CHEBI:456216"/>
        <dbReference type="EC" id="5.6.2.4"/>
    </reaction>
</comment>
<dbReference type="InterPro" id="IPR011604">
    <property type="entry name" value="PDDEXK-like_dom_sf"/>
</dbReference>
<evidence type="ECO:0000259" key="16">
    <source>
        <dbReference type="PROSITE" id="PS51198"/>
    </source>
</evidence>
<name>A0A2M6W7Q3_9BACT</name>